<dbReference type="SUPFAM" id="SSF53448">
    <property type="entry name" value="Nucleotide-diphospho-sugar transferases"/>
    <property type="match status" value="1"/>
</dbReference>
<dbReference type="Gene3D" id="3.90.550.10">
    <property type="entry name" value="Spore Coat Polysaccharide Biosynthesis Protein SpsA, Chain A"/>
    <property type="match status" value="1"/>
</dbReference>
<dbReference type="PANTHER" id="PTHR22916:SF51">
    <property type="entry name" value="GLYCOSYLTRANSFERASE EPSH-RELATED"/>
    <property type="match status" value="1"/>
</dbReference>
<dbReference type="InterPro" id="IPR029044">
    <property type="entry name" value="Nucleotide-diphossugar_trans"/>
</dbReference>
<keyword evidence="1 4" id="KW-0328">Glycosyltransferase</keyword>
<evidence type="ECO:0000256" key="2">
    <source>
        <dbReference type="ARBA" id="ARBA00022679"/>
    </source>
</evidence>
<evidence type="ECO:0000259" key="3">
    <source>
        <dbReference type="Pfam" id="PF00535"/>
    </source>
</evidence>
<protein>
    <submittedName>
        <fullName evidence="4">Glycosyltransferase</fullName>
        <ecNumber evidence="4">2.4.-.-</ecNumber>
    </submittedName>
</protein>
<dbReference type="PANTHER" id="PTHR22916">
    <property type="entry name" value="GLYCOSYLTRANSFERASE"/>
    <property type="match status" value="1"/>
</dbReference>
<sequence>MQPLLSIVVLVYNTAEYLQECFDSLLNQRYWNIEIIAIDDGSTDESLAICRTYEERHGNFRCLTKTNEGGAVVGNLGISLAKGEYVALVDSDDVVTEDGYALLMEEALAQSADIVVGRAARLTDGVVNAVSFLYEPFVWNRRRVIASVAEFPDLMHDGFYWNKVFRLDFLREHGLGMVPGLLYADRPFVHKAYYLSRKTAIITDLVYLWRTRATGASLSITQNKAAVSNFQDRIRSMTIEWTDFEQVAGADWYRRLIAETNLQRALHVMYSIVDSPSFRTVFVEGMQRILALYGDLDWRPLGARRSVYLELLRQGEVGGLCFLLGLQNEGKTVEIDGKCYWKQPFLGSQEVVVPRELACIDFPTIGFFHISRLARCDDQLELELDIPDAVMAGTEVVFEMQSLMGDEIITFEDRGRLRAHVYGYRMNLPADFPARHRSGDLFGLILNYRCGDISGRYRIGRALMTSRVLEDFPIVGPFEYPVYHSPEFGGVGMRVA</sequence>
<name>A0ABT4Y3N3_METRE</name>
<dbReference type="CDD" id="cd00761">
    <property type="entry name" value="Glyco_tranf_GTA_type"/>
    <property type="match status" value="1"/>
</dbReference>
<dbReference type="EMBL" id="JANEWF010000008">
    <property type="protein sequence ID" value="MDA8483454.1"/>
    <property type="molecule type" value="Genomic_DNA"/>
</dbReference>
<evidence type="ECO:0000313" key="4">
    <source>
        <dbReference type="EMBL" id="MDA8483454.1"/>
    </source>
</evidence>
<keyword evidence="2 4" id="KW-0808">Transferase</keyword>
<evidence type="ECO:0000256" key="1">
    <source>
        <dbReference type="ARBA" id="ARBA00022676"/>
    </source>
</evidence>
<organism evidence="4 5">
    <name type="scientific">Metapseudomonas resinovorans</name>
    <name type="common">Pseudomonas resinovorans</name>
    <dbReference type="NCBI Taxonomy" id="53412"/>
    <lineage>
        <taxon>Bacteria</taxon>
        <taxon>Pseudomonadati</taxon>
        <taxon>Pseudomonadota</taxon>
        <taxon>Gammaproteobacteria</taxon>
        <taxon>Pseudomonadales</taxon>
        <taxon>Pseudomonadaceae</taxon>
        <taxon>Metapseudomonas</taxon>
    </lineage>
</organism>
<gene>
    <name evidence="4" type="ORF">NNO07_10270</name>
</gene>
<dbReference type="InterPro" id="IPR001173">
    <property type="entry name" value="Glyco_trans_2-like"/>
</dbReference>
<dbReference type="GO" id="GO:0016757">
    <property type="term" value="F:glycosyltransferase activity"/>
    <property type="evidence" value="ECO:0007669"/>
    <property type="project" value="UniProtKB-KW"/>
</dbReference>
<reference evidence="4 5" key="1">
    <citation type="submission" date="2022-07" db="EMBL/GenBank/DDBJ databases">
        <title>Genome Analysis of Selected Gammaproteobacteria from Nigerian Food snails.</title>
        <authorList>
            <person name="Okafor A.C."/>
        </authorList>
    </citation>
    <scope>NUCLEOTIDE SEQUENCE [LARGE SCALE GENOMIC DNA]</scope>
    <source>
        <strain evidence="4 5">Awg 2</strain>
    </source>
</reference>
<dbReference type="Pfam" id="PF00535">
    <property type="entry name" value="Glycos_transf_2"/>
    <property type="match status" value="1"/>
</dbReference>
<accession>A0ABT4Y3N3</accession>
<dbReference type="RefSeq" id="WP_271470690.1">
    <property type="nucleotide sequence ID" value="NZ_JANEWF010000008.1"/>
</dbReference>
<dbReference type="Proteomes" id="UP001211689">
    <property type="component" value="Unassembled WGS sequence"/>
</dbReference>
<evidence type="ECO:0000313" key="5">
    <source>
        <dbReference type="Proteomes" id="UP001211689"/>
    </source>
</evidence>
<comment type="caution">
    <text evidence="4">The sequence shown here is derived from an EMBL/GenBank/DDBJ whole genome shotgun (WGS) entry which is preliminary data.</text>
</comment>
<keyword evidence="5" id="KW-1185">Reference proteome</keyword>
<proteinExistence type="predicted"/>
<feature type="domain" description="Glycosyltransferase 2-like" evidence="3">
    <location>
        <begin position="6"/>
        <end position="128"/>
    </location>
</feature>
<dbReference type="EC" id="2.4.-.-" evidence="4"/>